<keyword evidence="3" id="KW-0472">Membrane</keyword>
<evidence type="ECO:0000259" key="4">
    <source>
        <dbReference type="Pfam" id="PF03816"/>
    </source>
</evidence>
<reference evidence="7" key="1">
    <citation type="submission" date="2016-01" db="EMBL/GenBank/DDBJ databases">
        <authorList>
            <person name="Mitreva M."/>
            <person name="Pepin K.H."/>
            <person name="Mihindukulasuriya K.A."/>
            <person name="Fulton R."/>
            <person name="Fronick C."/>
            <person name="O'Laughlin M."/>
            <person name="Miner T."/>
            <person name="Herter B."/>
            <person name="Rosa B.A."/>
            <person name="Cordes M."/>
            <person name="Tomlinson C."/>
            <person name="Wollam A."/>
            <person name="Palsikar V.B."/>
            <person name="Mardis E.R."/>
            <person name="Wilson R.K."/>
        </authorList>
    </citation>
    <scope>NUCLEOTIDE SEQUENCE [LARGE SCALE GENOMIC DNA]</scope>
    <source>
        <strain evidence="7">DNF00019</strain>
    </source>
</reference>
<evidence type="ECO:0000256" key="1">
    <source>
        <dbReference type="ARBA" id="ARBA00006068"/>
    </source>
</evidence>
<keyword evidence="7" id="KW-1185">Reference proteome</keyword>
<protein>
    <submittedName>
        <fullName evidence="6">Cell envelope-like function transcriptional attenuator common domain protein</fullName>
    </submittedName>
</protein>
<evidence type="ECO:0000256" key="2">
    <source>
        <dbReference type="SAM" id="MobiDB-lite"/>
    </source>
</evidence>
<dbReference type="STRING" id="1393034.HMPREF3192_00590"/>
<feature type="transmembrane region" description="Helical" evidence="3">
    <location>
        <begin position="70"/>
        <end position="91"/>
    </location>
</feature>
<feature type="region of interest" description="Disordered" evidence="2">
    <location>
        <begin position="381"/>
        <end position="427"/>
    </location>
</feature>
<comment type="caution">
    <text evidence="6">The sequence shown here is derived from an EMBL/GenBank/DDBJ whole genome shotgun (WGS) entry which is preliminary data.</text>
</comment>
<dbReference type="Gene3D" id="3.30.70.2390">
    <property type="match status" value="1"/>
</dbReference>
<gene>
    <name evidence="6" type="ORF">HMPREF3192_00590</name>
</gene>
<dbReference type="NCBIfam" id="TIGR00350">
    <property type="entry name" value="lytR_cpsA_psr"/>
    <property type="match status" value="1"/>
</dbReference>
<dbReference type="Pfam" id="PF03816">
    <property type="entry name" value="LytR_cpsA_psr"/>
    <property type="match status" value="1"/>
</dbReference>
<keyword evidence="3" id="KW-1133">Transmembrane helix</keyword>
<feature type="domain" description="Cell envelope-related transcriptional attenuator" evidence="4">
    <location>
        <begin position="144"/>
        <end position="291"/>
    </location>
</feature>
<dbReference type="PATRIC" id="fig|1393034.3.peg.571"/>
<organism evidence="6 7">
    <name type="scientific">Atopobium deltae</name>
    <dbReference type="NCBI Taxonomy" id="1393034"/>
    <lineage>
        <taxon>Bacteria</taxon>
        <taxon>Bacillati</taxon>
        <taxon>Actinomycetota</taxon>
        <taxon>Coriobacteriia</taxon>
        <taxon>Coriobacteriales</taxon>
        <taxon>Atopobiaceae</taxon>
        <taxon>Atopobium</taxon>
    </lineage>
</organism>
<dbReference type="Proteomes" id="UP000070675">
    <property type="component" value="Unassembled WGS sequence"/>
</dbReference>
<evidence type="ECO:0000313" key="7">
    <source>
        <dbReference type="Proteomes" id="UP000070675"/>
    </source>
</evidence>
<evidence type="ECO:0000256" key="3">
    <source>
        <dbReference type="SAM" id="Phobius"/>
    </source>
</evidence>
<sequence length="518" mass="55898">MPITLAPRDSRDLKELFVFRKTKNTDEAVASSAAHNTPSTTHGVSRGADALNRYQQLRKKRSRISILKRILAGIGVAATLGIIAIALYIGYINATLQSGIDKNLLKQLHMTEPGSTFYMLLLGVDKDQNRVNSKEYGKDPHAYRSDSIMLVRVDPKNKKVTLVSIHRDTLVELKGHGKQKINAAYSIGGPAYATEVISKFAGVPISHYADIDFDNFVSVVDSIGGIEVTVPKRVNDKKGTGEVVEAGKQVLNGKQALVLCRARHAYDAYGDGDLYRAANQRMVISAIGKKILELDPVSMTNAIAKLANAVTTDMDVNTIVGLATQLRGINTEKDIYSGMEPTTSRYVNNTWYEICNTSAWQKMMQRVNKGLSPYERPEDNPTIGIAGVSGGFSNTPTTGNESTTPNGTNPNGTNPNAAGTNTQANRSGRVRVLNAAGTNGLAGRISATLKNRGFNAKPGNANTTYKKTIIVYNGDNEATAQAINDTLGGGIKVVKNNGQYATDYDVFVIVGADKSKQR</sequence>
<feature type="compositionally biased region" description="Low complexity" evidence="2">
    <location>
        <begin position="394"/>
        <end position="425"/>
    </location>
</feature>
<dbReference type="Pfam" id="PF13399">
    <property type="entry name" value="LytR_C"/>
    <property type="match status" value="1"/>
</dbReference>
<dbReference type="InterPro" id="IPR027381">
    <property type="entry name" value="LytR/CpsA/Psr_C"/>
</dbReference>
<dbReference type="PANTHER" id="PTHR33392:SF6">
    <property type="entry name" value="POLYISOPRENYL-TEICHOIC ACID--PEPTIDOGLYCAN TEICHOIC ACID TRANSFERASE TAGU"/>
    <property type="match status" value="1"/>
</dbReference>
<dbReference type="InterPro" id="IPR004474">
    <property type="entry name" value="LytR_CpsA_psr"/>
</dbReference>
<evidence type="ECO:0000259" key="5">
    <source>
        <dbReference type="Pfam" id="PF13399"/>
    </source>
</evidence>
<feature type="domain" description="LytR/CpsA/Psr regulator C-terminal" evidence="5">
    <location>
        <begin position="429"/>
        <end position="513"/>
    </location>
</feature>
<evidence type="ECO:0000313" key="6">
    <source>
        <dbReference type="EMBL" id="KXB34977.1"/>
    </source>
</evidence>
<accession>A0A133XVL0</accession>
<name>A0A133XVL0_9ACTN</name>
<dbReference type="EMBL" id="LSCR01000007">
    <property type="protein sequence ID" value="KXB34977.1"/>
    <property type="molecule type" value="Genomic_DNA"/>
</dbReference>
<dbReference type="Gene3D" id="3.40.630.190">
    <property type="entry name" value="LCP protein"/>
    <property type="match status" value="1"/>
</dbReference>
<comment type="similarity">
    <text evidence="1">Belongs to the LytR/CpsA/Psr (LCP) family.</text>
</comment>
<dbReference type="InterPro" id="IPR050922">
    <property type="entry name" value="LytR/CpsA/Psr_CW_biosynth"/>
</dbReference>
<proteinExistence type="inferred from homology"/>
<dbReference type="AlphaFoldDB" id="A0A133XVL0"/>
<keyword evidence="3" id="KW-0812">Transmembrane</keyword>
<dbReference type="PANTHER" id="PTHR33392">
    <property type="entry name" value="POLYISOPRENYL-TEICHOIC ACID--PEPTIDOGLYCAN TEICHOIC ACID TRANSFERASE TAGU"/>
    <property type="match status" value="1"/>
</dbReference>